<dbReference type="InterPro" id="IPR006823">
    <property type="entry name" value="Ceramidase_alk"/>
</dbReference>
<comment type="catalytic activity">
    <reaction evidence="7">
        <text>an N-acylsphing-4-enine + H2O = sphing-4-enine + a fatty acid</text>
        <dbReference type="Rhea" id="RHEA:20856"/>
        <dbReference type="ChEBI" id="CHEBI:15377"/>
        <dbReference type="ChEBI" id="CHEBI:28868"/>
        <dbReference type="ChEBI" id="CHEBI:52639"/>
        <dbReference type="ChEBI" id="CHEBI:57756"/>
        <dbReference type="EC" id="3.5.1.23"/>
    </reaction>
</comment>
<feature type="active site" description="Nucleophile" evidence="5">
    <location>
        <position position="275"/>
    </location>
</feature>
<dbReference type="Pfam" id="PF17048">
    <property type="entry name" value="Ceramidse_alk_C"/>
    <property type="match status" value="1"/>
</dbReference>
<reference evidence="10" key="1">
    <citation type="submission" date="2016-01" db="EMBL/GenBank/DDBJ databases">
        <title>Reference transcriptome for the parasite Schistocephalus solidus: insights into the molecular evolution of parasitism.</title>
        <authorList>
            <person name="Hebert F.O."/>
            <person name="Grambauer S."/>
            <person name="Barber I."/>
            <person name="Landry C.R."/>
            <person name="Aubin-Horth N."/>
        </authorList>
    </citation>
    <scope>NUCLEOTIDE SEQUENCE</scope>
</reference>
<keyword evidence="4 7" id="KW-0378">Hydrolase</keyword>
<comment type="cofactor">
    <cofactor evidence="6">
        <name>Zn(2+)</name>
        <dbReference type="ChEBI" id="CHEBI:29105"/>
    </cofactor>
    <text evidence="6">Binds 1 zinc ion per subunit.</text>
</comment>
<dbReference type="EC" id="3.5.1.23" evidence="2 7"/>
<name>A0A0X3Q0T5_SCHSO</name>
<evidence type="ECO:0000256" key="4">
    <source>
        <dbReference type="ARBA" id="ARBA00022801"/>
    </source>
</evidence>
<dbReference type="GO" id="GO:0046512">
    <property type="term" value="P:sphingosine biosynthetic process"/>
    <property type="evidence" value="ECO:0007669"/>
    <property type="project" value="TreeGrafter"/>
</dbReference>
<dbReference type="GO" id="GO:0042759">
    <property type="term" value="P:long-chain fatty acid biosynthetic process"/>
    <property type="evidence" value="ECO:0007669"/>
    <property type="project" value="TreeGrafter"/>
</dbReference>
<dbReference type="PANTHER" id="PTHR12670:SF1">
    <property type="entry name" value="NEUTRAL CERAMIDASE"/>
    <property type="match status" value="1"/>
</dbReference>
<evidence type="ECO:0000313" key="10">
    <source>
        <dbReference type="EMBL" id="JAP57755.1"/>
    </source>
</evidence>
<feature type="binding site" evidence="6">
    <location>
        <position position="504"/>
    </location>
    <ligand>
        <name>Zn(2+)</name>
        <dbReference type="ChEBI" id="CHEBI:29105"/>
    </ligand>
</feature>
<dbReference type="GO" id="GO:0046872">
    <property type="term" value="F:metal ion binding"/>
    <property type="evidence" value="ECO:0007669"/>
    <property type="project" value="UniProtKB-KW"/>
</dbReference>
<dbReference type="AlphaFoldDB" id="A0A0X3Q0T5"/>
<evidence type="ECO:0000256" key="7">
    <source>
        <dbReference type="RuleBase" id="RU366019"/>
    </source>
</evidence>
<evidence type="ECO:0000259" key="9">
    <source>
        <dbReference type="Pfam" id="PF17048"/>
    </source>
</evidence>
<gene>
    <name evidence="10" type="ORF">TR85781</name>
</gene>
<dbReference type="GO" id="GO:0017040">
    <property type="term" value="F:N-acylsphingosine amidohydrolase activity"/>
    <property type="evidence" value="ECO:0007669"/>
    <property type="project" value="UniProtKB-UniRule"/>
</dbReference>
<evidence type="ECO:0000256" key="1">
    <source>
        <dbReference type="ARBA" id="ARBA00009835"/>
    </source>
</evidence>
<dbReference type="Pfam" id="PF04734">
    <property type="entry name" value="Ceramidase_alk"/>
    <property type="match status" value="1"/>
</dbReference>
<evidence type="ECO:0000256" key="2">
    <source>
        <dbReference type="ARBA" id="ARBA00011891"/>
    </source>
</evidence>
<feature type="domain" description="Neutral/alkaline non-lysosomal ceramidase C-terminal" evidence="9">
    <location>
        <begin position="535"/>
        <end position="701"/>
    </location>
</feature>
<evidence type="ECO:0000256" key="6">
    <source>
        <dbReference type="PIRSR" id="PIRSR606823-2"/>
    </source>
</evidence>
<dbReference type="InterPro" id="IPR031329">
    <property type="entry name" value="NEUT/ALK_ceramidase_N"/>
</dbReference>
<dbReference type="GO" id="GO:0046514">
    <property type="term" value="P:ceramide catabolic process"/>
    <property type="evidence" value="ECO:0007669"/>
    <property type="project" value="InterPro"/>
</dbReference>
<dbReference type="PANTHER" id="PTHR12670">
    <property type="entry name" value="CERAMIDASE"/>
    <property type="match status" value="1"/>
</dbReference>
<keyword evidence="7" id="KW-0443">Lipid metabolism</keyword>
<dbReference type="EMBL" id="GEEE01005470">
    <property type="protein sequence ID" value="JAP57755.1"/>
    <property type="molecule type" value="Transcribed_RNA"/>
</dbReference>
<feature type="binding site" evidence="6">
    <location>
        <position position="461"/>
    </location>
    <ligand>
        <name>Zn(2+)</name>
        <dbReference type="ChEBI" id="CHEBI:29105"/>
    </ligand>
</feature>
<keyword evidence="6" id="KW-0862">Zinc</keyword>
<dbReference type="InterPro" id="IPR031331">
    <property type="entry name" value="NEUT/ALK_ceramidase_C"/>
</dbReference>
<organism evidence="10">
    <name type="scientific">Schistocephalus solidus</name>
    <name type="common">Tapeworm</name>
    <dbReference type="NCBI Taxonomy" id="70667"/>
    <lineage>
        <taxon>Eukaryota</taxon>
        <taxon>Metazoa</taxon>
        <taxon>Spiralia</taxon>
        <taxon>Lophotrochozoa</taxon>
        <taxon>Platyhelminthes</taxon>
        <taxon>Cestoda</taxon>
        <taxon>Eucestoda</taxon>
        <taxon>Diphyllobothriidea</taxon>
        <taxon>Diphyllobothriidae</taxon>
        <taxon>Schistocephalus</taxon>
    </lineage>
</organism>
<evidence type="ECO:0000259" key="8">
    <source>
        <dbReference type="Pfam" id="PF04734"/>
    </source>
</evidence>
<dbReference type="Gene3D" id="2.60.40.2300">
    <property type="entry name" value="Neutral/alkaline non-lysosomal ceramidase, C-terminal domain"/>
    <property type="match status" value="1"/>
</dbReference>
<evidence type="ECO:0000256" key="5">
    <source>
        <dbReference type="PIRSR" id="PIRSR606823-1"/>
    </source>
</evidence>
<comment type="similarity">
    <text evidence="1 7">Belongs to the neutral ceramidase family.</text>
</comment>
<proteinExistence type="inferred from homology"/>
<dbReference type="InterPro" id="IPR038445">
    <property type="entry name" value="NCDase_C_sf"/>
</dbReference>
<feature type="binding site" evidence="6">
    <location>
        <position position="223"/>
    </location>
    <ligand>
        <name>Zn(2+)</name>
        <dbReference type="ChEBI" id="CHEBI:29105"/>
    </ligand>
</feature>
<protein>
    <recommendedName>
        <fullName evidence="3 7">Neutral ceramidase</fullName>
        <ecNumber evidence="2 7">3.5.1.23</ecNumber>
    </recommendedName>
</protein>
<dbReference type="GO" id="GO:0016020">
    <property type="term" value="C:membrane"/>
    <property type="evidence" value="ECO:0007669"/>
    <property type="project" value="GOC"/>
</dbReference>
<keyword evidence="7" id="KW-0746">Sphingolipid metabolism</keyword>
<evidence type="ECO:0000256" key="3">
    <source>
        <dbReference type="ARBA" id="ARBA00019235"/>
    </source>
</evidence>
<accession>A0A0X3Q0T5</accession>
<dbReference type="GO" id="GO:0005576">
    <property type="term" value="C:extracellular region"/>
    <property type="evidence" value="ECO:0007669"/>
    <property type="project" value="TreeGrafter"/>
</dbReference>
<feature type="domain" description="Neutral/alkaline non-lysosomal ceramidase N-terminal" evidence="8">
    <location>
        <begin position="23"/>
        <end position="533"/>
    </location>
</feature>
<feature type="binding site" evidence="6">
    <location>
        <position position="114"/>
    </location>
    <ligand>
        <name>Zn(2+)</name>
        <dbReference type="ChEBI" id="CHEBI:29105"/>
    </ligand>
</feature>
<sequence>MLHRTITVWTAVMVGLISADGLLIGTGIADITGPIVQINLMGYAMLEQIGGGLHLRLFSRAFVVQANPSSRPVVFVNLDAGMSSQLLKTQVVERLKTEYGSIFDHDNVMLSATHTHSGPAGFFQYALFYITSLGFVRETLDAMVNGIVQSIQMAYASLTPGRILFGEGILKNASINRSPLSYLNNPSSERSRYSANVDQEMTLLKFLADDGRELGMISWFSVHGTSMNNTNRLVSSDNKGMASVLFEQWMNGPEREVVRGPFVAAFAQANEGDVSPNTRGARCIDTGLPCDELTSTCARRVQNCIAFGPGRDMFESTLIIAQRQFEKAKELYRTAKEEIIGDVDFRHQYIDMTNASVQYPAGGPPAGKTCKAAMGYSFAAGTTDGPGVFDFKQGMLNGTWYWSFLGHLISKPTEDLIQCHKPKPILLATGQMNYPTPWQASIVETQVFRIGQLLIAALPGEFTTMAGRRVRDSIREAFTGALVARTQIPVKVVLAGLSNLYTDYVTTYEEYQIQRYEGASTAYGPHTLQAYVQHFAKLAKSLAEKSWLPAGPEPPFLLDRLFGFAPPATWDWHPWGSPFGTVITEPHQTYCNANDTVSAVFVTANPRHNLRHNGTFLTVEKLEGDIWVKKFTDANWETKFIWRRSKGFWRFFLHEAEIQWVVTSVGRKCTPGTYRIRHFGTAKKLGTGLVDFIGTTRRFTVCC</sequence>
<keyword evidence="6" id="KW-0479">Metal-binding</keyword>